<dbReference type="Proteomes" id="UP000229730">
    <property type="component" value="Unassembled WGS sequence"/>
</dbReference>
<sequence>MKIFQCENIGIWGAIMHITESTNMQNKIESMTSTKRKSDSKLKSSVAKNSLLGLTLMPLAACGGGGGTVQPTPTPPPAPEPDFIESPTNTFTARDDNDRTLQEGSATADLIVIGKAGNDNITTGTGDDVITAGRLVRIRWMQAPVWIRCLMQGRPQA</sequence>
<evidence type="ECO:0000256" key="1">
    <source>
        <dbReference type="SAM" id="MobiDB-lite"/>
    </source>
</evidence>
<organism evidence="2 3">
    <name type="scientific">Paremcibacter congregatus</name>
    <dbReference type="NCBI Taxonomy" id="2043170"/>
    <lineage>
        <taxon>Bacteria</taxon>
        <taxon>Pseudomonadati</taxon>
        <taxon>Pseudomonadota</taxon>
        <taxon>Alphaproteobacteria</taxon>
        <taxon>Emcibacterales</taxon>
        <taxon>Emcibacteraceae</taxon>
        <taxon>Paremcibacter</taxon>
    </lineage>
</organism>
<comment type="caution">
    <text evidence="2">The sequence shown here is derived from an EMBL/GenBank/DDBJ whole genome shotgun (WGS) entry which is preliminary data.</text>
</comment>
<dbReference type="EMBL" id="PDEM01000016">
    <property type="protein sequence ID" value="PHZ85268.1"/>
    <property type="molecule type" value="Genomic_DNA"/>
</dbReference>
<dbReference type="InterPro" id="IPR011049">
    <property type="entry name" value="Serralysin-like_metalloprot_C"/>
</dbReference>
<gene>
    <name evidence="2" type="ORF">CRD36_07640</name>
</gene>
<feature type="region of interest" description="Disordered" evidence="1">
    <location>
        <begin position="63"/>
        <end position="87"/>
    </location>
</feature>
<protein>
    <submittedName>
        <fullName evidence="2">Uncharacterized protein</fullName>
    </submittedName>
</protein>
<reference evidence="2 3" key="1">
    <citation type="submission" date="2017-10" db="EMBL/GenBank/DDBJ databases">
        <title>Frigbacter circumglobatus gen. nov. sp. nov., isolated from sediment cultured in situ.</title>
        <authorList>
            <person name="Zhao Z."/>
        </authorList>
    </citation>
    <scope>NUCLEOTIDE SEQUENCE [LARGE SCALE GENOMIC DNA]</scope>
    <source>
        <strain evidence="2 3">ZYL</strain>
    </source>
</reference>
<evidence type="ECO:0000313" key="3">
    <source>
        <dbReference type="Proteomes" id="UP000229730"/>
    </source>
</evidence>
<dbReference type="InParanoid" id="A0A2G4YSG5"/>
<dbReference type="SUPFAM" id="SSF51120">
    <property type="entry name" value="beta-Roll"/>
    <property type="match status" value="1"/>
</dbReference>
<dbReference type="AlphaFoldDB" id="A0A2G4YSG5"/>
<keyword evidence="3" id="KW-1185">Reference proteome</keyword>
<evidence type="ECO:0000313" key="2">
    <source>
        <dbReference type="EMBL" id="PHZ85268.1"/>
    </source>
</evidence>
<accession>A0A2G4YSG5</accession>
<proteinExistence type="predicted"/>
<name>A0A2G4YSG5_9PROT</name>